<dbReference type="Proteomes" id="UP001162162">
    <property type="component" value="Unassembled WGS sequence"/>
</dbReference>
<evidence type="ECO:0000256" key="1">
    <source>
        <dbReference type="SAM" id="MobiDB-lite"/>
    </source>
</evidence>
<gene>
    <name evidence="3" type="ORF">NQ318_016415</name>
</gene>
<evidence type="ECO:0000313" key="4">
    <source>
        <dbReference type="Proteomes" id="UP001162162"/>
    </source>
</evidence>
<comment type="caution">
    <text evidence="3">The sequence shown here is derived from an EMBL/GenBank/DDBJ whole genome shotgun (WGS) entry which is preliminary data.</text>
</comment>
<dbReference type="AlphaFoldDB" id="A0AAV8Z5L6"/>
<feature type="region of interest" description="Disordered" evidence="1">
    <location>
        <begin position="311"/>
        <end position="337"/>
    </location>
</feature>
<protein>
    <recommendedName>
        <fullName evidence="2">MCM N-terminal domain-containing protein</fullName>
    </recommendedName>
</protein>
<feature type="domain" description="MCM N-terminal" evidence="2">
    <location>
        <begin position="112"/>
        <end position="174"/>
    </location>
</feature>
<organism evidence="3 4">
    <name type="scientific">Aromia moschata</name>
    <dbReference type="NCBI Taxonomy" id="1265417"/>
    <lineage>
        <taxon>Eukaryota</taxon>
        <taxon>Metazoa</taxon>
        <taxon>Ecdysozoa</taxon>
        <taxon>Arthropoda</taxon>
        <taxon>Hexapoda</taxon>
        <taxon>Insecta</taxon>
        <taxon>Pterygota</taxon>
        <taxon>Neoptera</taxon>
        <taxon>Endopterygota</taxon>
        <taxon>Coleoptera</taxon>
        <taxon>Polyphaga</taxon>
        <taxon>Cucujiformia</taxon>
        <taxon>Chrysomeloidea</taxon>
        <taxon>Cerambycidae</taxon>
        <taxon>Cerambycinae</taxon>
        <taxon>Callichromatini</taxon>
        <taxon>Aromia</taxon>
    </lineage>
</organism>
<proteinExistence type="predicted"/>
<evidence type="ECO:0000259" key="2">
    <source>
        <dbReference type="Pfam" id="PF14551"/>
    </source>
</evidence>
<dbReference type="InterPro" id="IPR027925">
    <property type="entry name" value="MCM_N"/>
</dbReference>
<reference evidence="3" key="1">
    <citation type="journal article" date="2023" name="Insect Mol. Biol.">
        <title>Genome sequencing provides insights into the evolution of gene families encoding plant cell wall-degrading enzymes in longhorned beetles.</title>
        <authorList>
            <person name="Shin N.R."/>
            <person name="Okamura Y."/>
            <person name="Kirsch R."/>
            <person name="Pauchet Y."/>
        </authorList>
    </citation>
    <scope>NUCLEOTIDE SEQUENCE</scope>
    <source>
        <strain evidence="3">AMC_N1</strain>
    </source>
</reference>
<dbReference type="SUPFAM" id="SSF50249">
    <property type="entry name" value="Nucleic acid-binding proteins"/>
    <property type="match status" value="1"/>
</dbReference>
<dbReference type="FunFam" id="3.30.1640.10:FF:000001">
    <property type="entry name" value="DNA helicase"/>
    <property type="match status" value="1"/>
</dbReference>
<name>A0AAV8Z5L6_9CUCU</name>
<sequence>MIVPRSSGEGMVDTHRTPMCVLGFIQRGTPGSPRFAASGRSSHRPCIPSARAYLRIRGIFIVVVFHAVRAFKPEPPCPLRGHIPDEVREYLSSQAVYGMSHELIHGRAFIHTLEEPFLNVNCAHLEKYDSNLYRQLICYPQEVIPSFDMTVNQMFFERYPAGVLEHQIQVRPFNAEKTRNMRALNPEANADSAVSTLNPFVSGNGYKRVKCETETKHLNTGNIRIRVLNIINKITQKLTNCVVCAKKKLDAKPVTIVTNVMCHYVFLVAFFIDICPKFIKMFILSKITNIWFTAGATCVCIRQRRGVVHDGKRTNPQHRPLPSVQHGALKPLPSRKG</sequence>
<keyword evidence="4" id="KW-1185">Reference proteome</keyword>
<evidence type="ECO:0000313" key="3">
    <source>
        <dbReference type="EMBL" id="KAJ8958688.1"/>
    </source>
</evidence>
<accession>A0AAV8Z5L6</accession>
<dbReference type="Pfam" id="PF14551">
    <property type="entry name" value="MCM_N"/>
    <property type="match status" value="1"/>
</dbReference>
<dbReference type="InterPro" id="IPR012340">
    <property type="entry name" value="NA-bd_OB-fold"/>
</dbReference>
<dbReference type="EMBL" id="JAPWTK010000016">
    <property type="protein sequence ID" value="KAJ8958688.1"/>
    <property type="molecule type" value="Genomic_DNA"/>
</dbReference>
<dbReference type="Gene3D" id="3.30.1640.10">
    <property type="entry name" value="mini-chromosome maintenance (MCM) complex, chain A, domain 1"/>
    <property type="match status" value="1"/>
</dbReference>